<dbReference type="RefSeq" id="WP_004646420.1">
    <property type="nucleotide sequence ID" value="NZ_KI530561.1"/>
</dbReference>
<dbReference type="Gene3D" id="1.10.260.40">
    <property type="entry name" value="lambda repressor-like DNA-binding domains"/>
    <property type="match status" value="1"/>
</dbReference>
<dbReference type="Pfam" id="PF14549">
    <property type="entry name" value="P22_Cro"/>
    <property type="match status" value="1"/>
</dbReference>
<dbReference type="Proteomes" id="UP000018465">
    <property type="component" value="Unassembled WGS sequence"/>
</dbReference>
<evidence type="ECO:0000313" key="1">
    <source>
        <dbReference type="EMBL" id="ESJ95609.1"/>
    </source>
</evidence>
<dbReference type="InterPro" id="IPR010982">
    <property type="entry name" value="Lambda_DNA-bd_dom_sf"/>
</dbReference>
<name>A0ABN0PYI2_ACILW</name>
<keyword evidence="2" id="KW-1185">Reference proteome</keyword>
<reference evidence="1 2" key="1">
    <citation type="submission" date="2013-10" db="EMBL/GenBank/DDBJ databases">
        <title>The Genome Sequence of Acinetobacter lwoffii NIPH 512.</title>
        <authorList>
            <consortium name="The Broad Institute Genomics Platform"/>
            <consortium name="The Broad Institute Genome Sequencing Center for Infectious Disease"/>
            <person name="Cerqueira G."/>
            <person name="Feldgarden M."/>
            <person name="Courvalin P."/>
            <person name="Grillot-Courvalin C."/>
            <person name="Clermont D."/>
            <person name="Rocha E."/>
            <person name="Yoon E.-J."/>
            <person name="Nemec A."/>
            <person name="Young S.K."/>
            <person name="Zeng Q."/>
            <person name="Gargeya S."/>
            <person name="Fitzgerald M."/>
            <person name="Abouelleil A."/>
            <person name="Alvarado L."/>
            <person name="Berlin A.M."/>
            <person name="Chapman S.B."/>
            <person name="Gainer-Dewar J."/>
            <person name="Goldberg J."/>
            <person name="Gnerre S."/>
            <person name="Griggs A."/>
            <person name="Gujja S."/>
            <person name="Hansen M."/>
            <person name="Howarth C."/>
            <person name="Imamovic A."/>
            <person name="Ireland A."/>
            <person name="Larimer J."/>
            <person name="McCowan C."/>
            <person name="Murphy C."/>
            <person name="Pearson M."/>
            <person name="Poon T.W."/>
            <person name="Priest M."/>
            <person name="Roberts A."/>
            <person name="Saif S."/>
            <person name="Shea T."/>
            <person name="Sykes S."/>
            <person name="Wortman J."/>
            <person name="Nusbaum C."/>
            <person name="Birren B."/>
        </authorList>
    </citation>
    <scope>NUCLEOTIDE SEQUENCE [LARGE SCALE GENOMIC DNA]</scope>
    <source>
        <strain evidence="1 2">NIPH 512</strain>
    </source>
</reference>
<accession>A0ABN0PYI2</accession>
<gene>
    <name evidence="1" type="ORF">P800_00423</name>
</gene>
<sequence>MRVLIKTSDALDHFKNASRLAEEIGITPQAINQWGEYIPDPSVGKIMAVIPGISYKIVRGVPTPSRLTA</sequence>
<proteinExistence type="predicted"/>
<evidence type="ECO:0008006" key="3">
    <source>
        <dbReference type="Google" id="ProtNLM"/>
    </source>
</evidence>
<organism evidence="1 2">
    <name type="scientific">Acinetobacter lwoffii NCTC 5866 = CIP 64.10 = NIPH 512</name>
    <dbReference type="NCBI Taxonomy" id="981327"/>
    <lineage>
        <taxon>Bacteria</taxon>
        <taxon>Pseudomonadati</taxon>
        <taxon>Pseudomonadota</taxon>
        <taxon>Gammaproteobacteria</taxon>
        <taxon>Moraxellales</taxon>
        <taxon>Moraxellaceae</taxon>
        <taxon>Acinetobacter</taxon>
    </lineage>
</organism>
<evidence type="ECO:0000313" key="2">
    <source>
        <dbReference type="Proteomes" id="UP000018465"/>
    </source>
</evidence>
<dbReference type="EMBL" id="AYHO01000002">
    <property type="protein sequence ID" value="ESJ95609.1"/>
    <property type="molecule type" value="Genomic_DNA"/>
</dbReference>
<protein>
    <recommendedName>
        <fullName evidence="3">Cro/Cl family transcriptional regulator</fullName>
    </recommendedName>
</protein>
<comment type="caution">
    <text evidence="1">The sequence shown here is derived from an EMBL/GenBank/DDBJ whole genome shotgun (WGS) entry which is preliminary data.</text>
</comment>
<dbReference type="SUPFAM" id="SSF47413">
    <property type="entry name" value="lambda repressor-like DNA-binding domains"/>
    <property type="match status" value="1"/>
</dbReference>